<dbReference type="Pfam" id="PF01957">
    <property type="entry name" value="NfeD"/>
    <property type="match status" value="1"/>
</dbReference>
<dbReference type="SUPFAM" id="SSF141322">
    <property type="entry name" value="NfeD domain-like"/>
    <property type="match status" value="1"/>
</dbReference>
<keyword evidence="4 5" id="KW-0472">Membrane</keyword>
<keyword evidence="3 5" id="KW-1133">Transmembrane helix</keyword>
<name>A0A7D5H4H1_9PSED</name>
<organism evidence="8 9">
    <name type="scientific">Pseudomonas eucalypticola</name>
    <dbReference type="NCBI Taxonomy" id="2599595"/>
    <lineage>
        <taxon>Bacteria</taxon>
        <taxon>Pseudomonadati</taxon>
        <taxon>Pseudomonadota</taxon>
        <taxon>Gammaproteobacteria</taxon>
        <taxon>Pseudomonadales</taxon>
        <taxon>Pseudomonadaceae</taxon>
        <taxon>Pseudomonas</taxon>
    </lineage>
</organism>
<dbReference type="InterPro" id="IPR056739">
    <property type="entry name" value="NfeD_membrane"/>
</dbReference>
<dbReference type="KEGG" id="pez:HWQ56_28135"/>
<dbReference type="RefSeq" id="WP_158152777.1">
    <property type="nucleotide sequence ID" value="NZ_CP056030.1"/>
</dbReference>
<dbReference type="Proteomes" id="UP000509568">
    <property type="component" value="Chromosome"/>
</dbReference>
<dbReference type="Pfam" id="PF24961">
    <property type="entry name" value="NfeD_membrane"/>
    <property type="match status" value="1"/>
</dbReference>
<protein>
    <submittedName>
        <fullName evidence="8">Uncharacterized protein</fullName>
    </submittedName>
</protein>
<dbReference type="InterPro" id="IPR052165">
    <property type="entry name" value="Membrane_assoc_protease"/>
</dbReference>
<dbReference type="PANTHER" id="PTHR33507:SF4">
    <property type="entry name" value="NODULATION COMPETITIVENESS PROTEIN NFED"/>
    <property type="match status" value="1"/>
</dbReference>
<gene>
    <name evidence="8" type="ORF">HWQ56_28135</name>
</gene>
<evidence type="ECO:0000313" key="8">
    <source>
        <dbReference type="EMBL" id="QKZ07445.1"/>
    </source>
</evidence>
<feature type="transmembrane region" description="Helical" evidence="5">
    <location>
        <begin position="33"/>
        <end position="52"/>
    </location>
</feature>
<dbReference type="AlphaFoldDB" id="A0A7D5H4H1"/>
<evidence type="ECO:0000259" key="7">
    <source>
        <dbReference type="Pfam" id="PF24961"/>
    </source>
</evidence>
<sequence>MGTVIVLTVNQAAVGLILFGLVMLAIEALLPSYGILGVVGLIVLLLGVVTLVDAQGPDIQVQGSLLLAIAAVAGVLIATVLGMAISAARRRPVGGDNELVGKVTAVSALQSDNPRAGWVQLQGEQWQVRCDAPLQAGEQVKVVARRGVQLEVAAAQPPSGA</sequence>
<dbReference type="EMBL" id="CP056030">
    <property type="protein sequence ID" value="QKZ07445.1"/>
    <property type="molecule type" value="Genomic_DNA"/>
</dbReference>
<dbReference type="InterPro" id="IPR012340">
    <property type="entry name" value="NA-bd_OB-fold"/>
</dbReference>
<dbReference type="Gene3D" id="2.40.50.140">
    <property type="entry name" value="Nucleic acid-binding proteins"/>
    <property type="match status" value="1"/>
</dbReference>
<feature type="transmembrane region" description="Helical" evidence="5">
    <location>
        <begin position="64"/>
        <end position="85"/>
    </location>
</feature>
<reference evidence="8 9" key="1">
    <citation type="submission" date="2020-06" db="EMBL/GenBank/DDBJ databases">
        <title>Pseudomonas eucalypticola sp. nov., an endophyte of Eucalyptus dunnii leaves with biocontrol ability of eucalyptus leaf blight.</title>
        <authorList>
            <person name="Liu Y."/>
            <person name="Song Z."/>
            <person name="Zeng H."/>
            <person name="Lu M."/>
            <person name="Wang X."/>
            <person name="Lian X."/>
            <person name="Zhang Q."/>
        </authorList>
    </citation>
    <scope>NUCLEOTIDE SEQUENCE [LARGE SCALE GENOMIC DNA]</scope>
    <source>
        <strain evidence="8 9">NP-1</strain>
    </source>
</reference>
<evidence type="ECO:0000256" key="3">
    <source>
        <dbReference type="ARBA" id="ARBA00022989"/>
    </source>
</evidence>
<evidence type="ECO:0000256" key="1">
    <source>
        <dbReference type="ARBA" id="ARBA00004141"/>
    </source>
</evidence>
<dbReference type="InterPro" id="IPR002810">
    <property type="entry name" value="NfeD-like_C"/>
</dbReference>
<dbReference type="GO" id="GO:0016020">
    <property type="term" value="C:membrane"/>
    <property type="evidence" value="ECO:0007669"/>
    <property type="project" value="UniProtKB-SubCell"/>
</dbReference>
<feature type="domain" description="NfeD integral membrane" evidence="7">
    <location>
        <begin position="5"/>
        <end position="81"/>
    </location>
</feature>
<evidence type="ECO:0000256" key="4">
    <source>
        <dbReference type="ARBA" id="ARBA00023136"/>
    </source>
</evidence>
<evidence type="ECO:0000313" key="9">
    <source>
        <dbReference type="Proteomes" id="UP000509568"/>
    </source>
</evidence>
<evidence type="ECO:0000256" key="5">
    <source>
        <dbReference type="SAM" id="Phobius"/>
    </source>
</evidence>
<evidence type="ECO:0000259" key="6">
    <source>
        <dbReference type="Pfam" id="PF01957"/>
    </source>
</evidence>
<keyword evidence="9" id="KW-1185">Reference proteome</keyword>
<feature type="domain" description="NfeD-like C-terminal" evidence="6">
    <location>
        <begin position="97"/>
        <end position="152"/>
    </location>
</feature>
<accession>A0A7D5H4H1</accession>
<proteinExistence type="predicted"/>
<feature type="transmembrane region" description="Helical" evidence="5">
    <location>
        <begin position="6"/>
        <end position="26"/>
    </location>
</feature>
<dbReference type="PANTHER" id="PTHR33507">
    <property type="entry name" value="INNER MEMBRANE PROTEIN YBBJ"/>
    <property type="match status" value="1"/>
</dbReference>
<comment type="subcellular location">
    <subcellularLocation>
        <location evidence="1">Membrane</location>
        <topology evidence="1">Multi-pass membrane protein</topology>
    </subcellularLocation>
</comment>
<evidence type="ECO:0000256" key="2">
    <source>
        <dbReference type="ARBA" id="ARBA00022692"/>
    </source>
</evidence>
<keyword evidence="2 5" id="KW-0812">Transmembrane</keyword>